<dbReference type="NCBIfam" id="NF033747">
    <property type="entry name" value="class_E_sortase"/>
    <property type="match status" value="1"/>
</dbReference>
<keyword evidence="2" id="KW-0812">Transmembrane</keyword>
<keyword evidence="1" id="KW-0378">Hydrolase</keyword>
<dbReference type="InterPro" id="IPR042003">
    <property type="entry name" value="Sortase_E"/>
</dbReference>
<dbReference type="Proteomes" id="UP000705983">
    <property type="component" value="Unassembled WGS sequence"/>
</dbReference>
<feature type="transmembrane region" description="Helical" evidence="2">
    <location>
        <begin position="12"/>
        <end position="39"/>
    </location>
</feature>
<dbReference type="InterPro" id="IPR053465">
    <property type="entry name" value="Sortase_Class_E"/>
</dbReference>
<dbReference type="Gene3D" id="2.40.260.10">
    <property type="entry name" value="Sortase"/>
    <property type="match status" value="1"/>
</dbReference>
<accession>A0ABS2TD31</accession>
<dbReference type="InterPro" id="IPR023365">
    <property type="entry name" value="Sortase_dom-sf"/>
</dbReference>
<keyword evidence="2" id="KW-1133">Transmembrane helix</keyword>
<dbReference type="EMBL" id="JAFFJS010000001">
    <property type="protein sequence ID" value="MBM9432217.1"/>
    <property type="molecule type" value="Genomic_DNA"/>
</dbReference>
<dbReference type="RefSeq" id="WP_182172013.1">
    <property type="nucleotide sequence ID" value="NZ_CP059676.1"/>
</dbReference>
<evidence type="ECO:0000313" key="3">
    <source>
        <dbReference type="EMBL" id="MBM9432217.1"/>
    </source>
</evidence>
<proteinExistence type="predicted"/>
<dbReference type="CDD" id="cd05830">
    <property type="entry name" value="Sortase_E"/>
    <property type="match status" value="1"/>
</dbReference>
<comment type="caution">
    <text evidence="3">The sequence shown here is derived from an EMBL/GenBank/DDBJ whole genome shotgun (WGS) entry which is preliminary data.</text>
</comment>
<dbReference type="Pfam" id="PF04203">
    <property type="entry name" value="Sortase"/>
    <property type="match status" value="1"/>
</dbReference>
<reference evidence="4" key="1">
    <citation type="submission" date="2021-02" db="EMBL/GenBank/DDBJ databases">
        <title>Leucobacter sp. CX169.</title>
        <authorList>
            <person name="Cheng Y."/>
        </authorList>
    </citation>
    <scope>NUCLEOTIDE SEQUENCE [LARGE SCALE GENOMIC DNA]</scope>
    <source>
        <strain evidence="4">JY899</strain>
    </source>
</reference>
<gene>
    <name evidence="3" type="ORF">JVW63_00610</name>
</gene>
<protein>
    <submittedName>
        <fullName evidence="3">Class E sortase</fullName>
    </submittedName>
</protein>
<evidence type="ECO:0000256" key="2">
    <source>
        <dbReference type="SAM" id="Phobius"/>
    </source>
</evidence>
<dbReference type="InterPro" id="IPR005754">
    <property type="entry name" value="Sortase"/>
</dbReference>
<evidence type="ECO:0000313" key="4">
    <source>
        <dbReference type="Proteomes" id="UP000705983"/>
    </source>
</evidence>
<keyword evidence="4" id="KW-1185">Reference proteome</keyword>
<evidence type="ECO:0000256" key="1">
    <source>
        <dbReference type="ARBA" id="ARBA00022801"/>
    </source>
</evidence>
<name>A0ABS2TD31_9ACTO</name>
<keyword evidence="2" id="KW-0472">Membrane</keyword>
<organism evidence="3 4">
    <name type="scientific">Flaviflexus equikiangi</name>
    <dbReference type="NCBI Taxonomy" id="2758573"/>
    <lineage>
        <taxon>Bacteria</taxon>
        <taxon>Bacillati</taxon>
        <taxon>Actinomycetota</taxon>
        <taxon>Actinomycetes</taxon>
        <taxon>Actinomycetales</taxon>
        <taxon>Actinomycetaceae</taxon>
        <taxon>Flaviflexus</taxon>
    </lineage>
</organism>
<dbReference type="SUPFAM" id="SSF63817">
    <property type="entry name" value="Sortase"/>
    <property type="match status" value="1"/>
</dbReference>
<sequence length="242" mass="26504">MRRHAKAKPSAFSRVLGVTGELLITAGVVVLLFILWQVWWTDIIAGREQARLVGNFYDEVADSGDGIGTEHRDDPPVVDVDSIRPTIGTNNIWAILHVPAFGDDYQVGIAEGVDLRTILDQGSLGHYPETQLPGEPGNFALAGHRQTYGAPLWAQPDLEIGAPLIVETADNFYVYRVTEHEIVAPSAVEVLAPVPGDPGAAADGHYLTLTTCHPPFVSNQRWITYAELDYWMPRSEGVPKEL</sequence>